<keyword evidence="1" id="KW-1133">Transmembrane helix</keyword>
<sequence length="243" mass="28469">MEIVSEWLESATERVFGEDEQILIIGATVTLFYTIYEFFRHINDRSNVRKLEEERKVLLYIAAKFRNSEFDRYKPYMISRRSHRSPMDRLFERYLKNSLALELKFSSKKFTIRNPIIAIIITILLLLGVFVVLLYIIGTILIGVRVFTGSGEPSLDKVPSFMAVFLALFGILIFLLSVLDKVGASSPVKREFKKTVRHVATTESIFRKIMTFFQINLVSEDEKRDHIRNYVHYYFQFIDGVKK</sequence>
<feature type="transmembrane region" description="Helical" evidence="1">
    <location>
        <begin position="158"/>
        <end position="179"/>
    </location>
</feature>
<proteinExistence type="predicted"/>
<dbReference type="EMBL" id="JASNVP010000001">
    <property type="protein sequence ID" value="MDK4324927.1"/>
    <property type="molecule type" value="Genomic_DNA"/>
</dbReference>
<comment type="caution">
    <text evidence="2">The sequence shown here is derived from an EMBL/GenBank/DDBJ whole genome shotgun (WGS) entry which is preliminary data.</text>
</comment>
<keyword evidence="1" id="KW-0472">Membrane</keyword>
<dbReference type="AlphaFoldDB" id="A0AAP4BRB6"/>
<accession>A0AAP4BRB6</accession>
<feature type="transmembrane region" description="Helical" evidence="1">
    <location>
        <begin position="116"/>
        <end position="138"/>
    </location>
</feature>
<name>A0AAP4BRB6_9CORY</name>
<dbReference type="RefSeq" id="WP_249606253.1">
    <property type="nucleotide sequence ID" value="NZ_CP091865.1"/>
</dbReference>
<feature type="transmembrane region" description="Helical" evidence="1">
    <location>
        <begin position="22"/>
        <end position="39"/>
    </location>
</feature>
<gene>
    <name evidence="2" type="ORF">QPX54_00100</name>
</gene>
<evidence type="ECO:0000256" key="1">
    <source>
        <dbReference type="SAM" id="Phobius"/>
    </source>
</evidence>
<reference evidence="2" key="1">
    <citation type="submission" date="2023-05" db="EMBL/GenBank/DDBJ databases">
        <title>Metabolic capabilities are highly conserved among human nasal-associated Corynebacterium species in pangenomic analyses.</title>
        <authorList>
            <person name="Tran T.H."/>
            <person name="Roberts A.Q."/>
            <person name="Escapa I.F."/>
            <person name="Gao W."/>
            <person name="Conlan S."/>
            <person name="Kong H."/>
            <person name="Segre J.A."/>
            <person name="Kelly M.S."/>
            <person name="Lemon K.P."/>
        </authorList>
    </citation>
    <scope>NUCLEOTIDE SEQUENCE</scope>
    <source>
        <strain evidence="2">KPL2654</strain>
    </source>
</reference>
<evidence type="ECO:0000313" key="2">
    <source>
        <dbReference type="EMBL" id="MDK4324927.1"/>
    </source>
</evidence>
<dbReference type="Proteomes" id="UP001226160">
    <property type="component" value="Unassembled WGS sequence"/>
</dbReference>
<protein>
    <submittedName>
        <fullName evidence="2">Uncharacterized protein</fullName>
    </submittedName>
</protein>
<keyword evidence="1" id="KW-0812">Transmembrane</keyword>
<evidence type="ECO:0000313" key="3">
    <source>
        <dbReference type="Proteomes" id="UP001226160"/>
    </source>
</evidence>
<organism evidence="2 3">
    <name type="scientific">Corynebacterium propinquum</name>
    <dbReference type="NCBI Taxonomy" id="43769"/>
    <lineage>
        <taxon>Bacteria</taxon>
        <taxon>Bacillati</taxon>
        <taxon>Actinomycetota</taxon>
        <taxon>Actinomycetes</taxon>
        <taxon>Mycobacteriales</taxon>
        <taxon>Corynebacteriaceae</taxon>
        <taxon>Corynebacterium</taxon>
    </lineage>
</organism>